<evidence type="ECO:0000256" key="1">
    <source>
        <dbReference type="SAM" id="MobiDB-lite"/>
    </source>
</evidence>
<name>A0A2K9N854_9PROT</name>
<protein>
    <submittedName>
        <fullName evidence="2">Uncharacterized protein</fullName>
    </submittedName>
</protein>
<feature type="region of interest" description="Disordered" evidence="1">
    <location>
        <begin position="24"/>
        <end position="58"/>
    </location>
</feature>
<dbReference type="EMBL" id="CP025611">
    <property type="protein sequence ID" value="AUN29277.1"/>
    <property type="molecule type" value="Genomic_DNA"/>
</dbReference>
<evidence type="ECO:0000313" key="3">
    <source>
        <dbReference type="Proteomes" id="UP000234752"/>
    </source>
</evidence>
<proteinExistence type="predicted"/>
<dbReference type="KEGG" id="ncb:C0V82_02715"/>
<gene>
    <name evidence="2" type="ORF">C0V82_02715</name>
</gene>
<feature type="compositionally biased region" description="Low complexity" evidence="1">
    <location>
        <begin position="39"/>
        <end position="48"/>
    </location>
</feature>
<dbReference type="RefSeq" id="WP_102111018.1">
    <property type="nucleotide sequence ID" value="NZ_BMGN01000004.1"/>
</dbReference>
<organism evidence="2 3">
    <name type="scientific">Niveispirillum cyanobacteriorum</name>
    <dbReference type="NCBI Taxonomy" id="1612173"/>
    <lineage>
        <taxon>Bacteria</taxon>
        <taxon>Pseudomonadati</taxon>
        <taxon>Pseudomonadota</taxon>
        <taxon>Alphaproteobacteria</taxon>
        <taxon>Rhodospirillales</taxon>
        <taxon>Azospirillaceae</taxon>
        <taxon>Niveispirillum</taxon>
    </lineage>
</organism>
<keyword evidence="3" id="KW-1185">Reference proteome</keyword>
<dbReference type="Proteomes" id="UP000234752">
    <property type="component" value="Chromosome eg_1"/>
</dbReference>
<evidence type="ECO:0000313" key="2">
    <source>
        <dbReference type="EMBL" id="AUN29277.1"/>
    </source>
</evidence>
<dbReference type="OrthoDB" id="7335474at2"/>
<accession>A0A2K9N854</accession>
<reference evidence="2 3" key="1">
    <citation type="submission" date="2017-12" db="EMBL/GenBank/DDBJ databases">
        <title>Genomes of bacteria within cyanobacterial aggregates.</title>
        <authorList>
            <person name="Cai H."/>
        </authorList>
    </citation>
    <scope>NUCLEOTIDE SEQUENCE [LARGE SCALE GENOMIC DNA]</scope>
    <source>
        <strain evidence="2 3">TH16</strain>
    </source>
</reference>
<sequence length="475" mass="52488">MRNFMASIFKGLFGGGVRASETVVQPRPRYQRPRPSMPLVPTEPAATALPPPPPDMADGHDPELSAKLRRIFDRRDPTQAGSIHLLGLGGLHEELGPRWPAVAARVHQLTAKLLDQHLTPHDAWFRHGEEAYVVVFAQLGAEQARLICAKVMEQLQLVLLGHADTENIRVHTAMREIGSDVLLVPTSLKDMLSAVRKEAVADAALAGPITVRPEGFRAPMMARAGPPQVRYRPVWDVQKQVLSLYMARCCRERPGRTPLWGYDCLDDPEDMAGILALDLHVAREAIETALELYENRFRFLLSLPLHFESLAVTARRQEVMTVLRSIPRNLLPFITFHLWAVPDGVPTGRLSELVSALKPFGRTVMMEVAGPTSDVSVAEAAGIRVVNLTLPPGSSVERWAPEVVRFATQAVRHRLMPAVEGVDSLAMEDQCEEAGVRFLSGDLIGGWVDVPEHVVRRSRTDFVRQGVNLRGGSPN</sequence>
<dbReference type="AlphaFoldDB" id="A0A2K9N854"/>